<dbReference type="InterPro" id="IPR011990">
    <property type="entry name" value="TPR-like_helical_dom_sf"/>
</dbReference>
<dbReference type="SUPFAM" id="SSF48452">
    <property type="entry name" value="TPR-like"/>
    <property type="match status" value="1"/>
</dbReference>
<organism evidence="1">
    <name type="scientific">bioreactor metagenome</name>
    <dbReference type="NCBI Taxonomy" id="1076179"/>
    <lineage>
        <taxon>unclassified sequences</taxon>
        <taxon>metagenomes</taxon>
        <taxon>ecological metagenomes</taxon>
    </lineage>
</organism>
<comment type="caution">
    <text evidence="1">The sequence shown here is derived from an EMBL/GenBank/DDBJ whole genome shotgun (WGS) entry which is preliminary data.</text>
</comment>
<sequence length="351" mass="40653">MRKIFTSIFILTSIISSGQNAAIEDLWKLYNSQDLKTVIEKAKPLIEKDPNNVDLNLLMGRSFADQADFKNALPYLELTVKNDNNNSWQKAWALSYLGTCYFMLQDYNNSESSLNDCIKLNATKNATNTAYGQALLFGFNEFYKTWKIVETDNFRFHFQDMSAAGVEKYISEREVAYKEINGFFKSTLPKKIDFFVWESREDAMKVLHANLGFSKPNFCIVHLYYQQTIGHEMTHVISNYTTEIKNKTRFINEGIAVCFDLSNQDKLKLLKDYIAANNKQVAIKDCWENGDKYGEEILYPLSGLFVKELIDSFGKEKFLEFFKNQTYDNAKLVFGNKLDLIIEELEKKINT</sequence>
<reference evidence="1" key="1">
    <citation type="submission" date="2019-08" db="EMBL/GenBank/DDBJ databases">
        <authorList>
            <person name="Kucharzyk K."/>
            <person name="Murdoch R.W."/>
            <person name="Higgins S."/>
            <person name="Loffler F."/>
        </authorList>
    </citation>
    <scope>NUCLEOTIDE SEQUENCE</scope>
</reference>
<protein>
    <recommendedName>
        <fullName evidence="2">Beta-barrel assembly-enhancing protease</fullName>
    </recommendedName>
</protein>
<evidence type="ECO:0008006" key="2">
    <source>
        <dbReference type="Google" id="ProtNLM"/>
    </source>
</evidence>
<gene>
    <name evidence="1" type="ORF">SDC9_110369</name>
</gene>
<evidence type="ECO:0000313" key="1">
    <source>
        <dbReference type="EMBL" id="MPM63489.1"/>
    </source>
</evidence>
<dbReference type="InterPro" id="IPR019734">
    <property type="entry name" value="TPR_rpt"/>
</dbReference>
<dbReference type="SMART" id="SM00028">
    <property type="entry name" value="TPR"/>
    <property type="match status" value="2"/>
</dbReference>
<proteinExistence type="predicted"/>
<name>A0A645BDC3_9ZZZZ</name>
<dbReference type="AlphaFoldDB" id="A0A645BDC3"/>
<dbReference type="EMBL" id="VSSQ01019442">
    <property type="protein sequence ID" value="MPM63489.1"/>
    <property type="molecule type" value="Genomic_DNA"/>
</dbReference>
<dbReference type="Gene3D" id="1.25.40.10">
    <property type="entry name" value="Tetratricopeptide repeat domain"/>
    <property type="match status" value="1"/>
</dbReference>
<accession>A0A645BDC3</accession>